<evidence type="ECO:0000256" key="10">
    <source>
        <dbReference type="SAM" id="Phobius"/>
    </source>
</evidence>
<comment type="catalytic activity">
    <reaction evidence="8">
        <text>L-threonyl-[protein] + ATP = O-phospho-L-threonyl-[protein] + ADP + H(+)</text>
        <dbReference type="Rhea" id="RHEA:46608"/>
        <dbReference type="Rhea" id="RHEA-COMP:11060"/>
        <dbReference type="Rhea" id="RHEA-COMP:11605"/>
        <dbReference type="ChEBI" id="CHEBI:15378"/>
        <dbReference type="ChEBI" id="CHEBI:30013"/>
        <dbReference type="ChEBI" id="CHEBI:30616"/>
        <dbReference type="ChEBI" id="CHEBI:61977"/>
        <dbReference type="ChEBI" id="CHEBI:456216"/>
        <dbReference type="EC" id="2.7.11.1"/>
    </reaction>
</comment>
<accession>A0AA88QG37</accession>
<dbReference type="GO" id="GO:0005524">
    <property type="term" value="F:ATP binding"/>
    <property type="evidence" value="ECO:0007669"/>
    <property type="project" value="UniProtKB-KW"/>
</dbReference>
<dbReference type="EMBL" id="JAUYZG010000002">
    <property type="protein sequence ID" value="KAK2913250.1"/>
    <property type="molecule type" value="Genomic_DNA"/>
</dbReference>
<dbReference type="Gene3D" id="1.20.1170.10">
    <property type="match status" value="1"/>
</dbReference>
<evidence type="ECO:0000256" key="3">
    <source>
        <dbReference type="ARBA" id="ARBA00022527"/>
    </source>
</evidence>
<evidence type="ECO:0000256" key="2">
    <source>
        <dbReference type="ARBA" id="ARBA00012513"/>
    </source>
</evidence>
<dbReference type="PANTHER" id="PTHR44899">
    <property type="entry name" value="CAMK FAMILY PROTEIN KINASE"/>
    <property type="match status" value="1"/>
</dbReference>
<dbReference type="InterPro" id="IPR008405">
    <property type="entry name" value="ApoL"/>
</dbReference>
<feature type="domain" description="Protein kinase" evidence="11">
    <location>
        <begin position="1"/>
        <end position="248"/>
    </location>
</feature>
<keyword evidence="7" id="KW-0067">ATP-binding</keyword>
<dbReference type="InterPro" id="IPR011009">
    <property type="entry name" value="Kinase-like_dom_sf"/>
</dbReference>
<evidence type="ECO:0000259" key="11">
    <source>
        <dbReference type="PROSITE" id="PS50011"/>
    </source>
</evidence>
<keyword evidence="3" id="KW-0723">Serine/threonine-protein kinase</keyword>
<protein>
    <recommendedName>
        <fullName evidence="2">non-specific serine/threonine protein kinase</fullName>
        <ecNumber evidence="2">2.7.11.1</ecNumber>
    </recommendedName>
</protein>
<dbReference type="GO" id="GO:0008289">
    <property type="term" value="F:lipid binding"/>
    <property type="evidence" value="ECO:0007669"/>
    <property type="project" value="InterPro"/>
</dbReference>
<dbReference type="Proteomes" id="UP001187343">
    <property type="component" value="Unassembled WGS sequence"/>
</dbReference>
<gene>
    <name evidence="12" type="ORF">Q8A67_001649</name>
</gene>
<evidence type="ECO:0000256" key="4">
    <source>
        <dbReference type="ARBA" id="ARBA00022679"/>
    </source>
</evidence>
<name>A0AA88QG37_9TELE</name>
<organism evidence="12 13">
    <name type="scientific">Cirrhinus molitorella</name>
    <name type="common">mud carp</name>
    <dbReference type="NCBI Taxonomy" id="172907"/>
    <lineage>
        <taxon>Eukaryota</taxon>
        <taxon>Metazoa</taxon>
        <taxon>Chordata</taxon>
        <taxon>Craniata</taxon>
        <taxon>Vertebrata</taxon>
        <taxon>Euteleostomi</taxon>
        <taxon>Actinopterygii</taxon>
        <taxon>Neopterygii</taxon>
        <taxon>Teleostei</taxon>
        <taxon>Ostariophysi</taxon>
        <taxon>Cypriniformes</taxon>
        <taxon>Cyprinidae</taxon>
        <taxon>Labeoninae</taxon>
        <taxon>Labeonini</taxon>
        <taxon>Cirrhinus</taxon>
    </lineage>
</organism>
<evidence type="ECO:0000256" key="7">
    <source>
        <dbReference type="ARBA" id="ARBA00022840"/>
    </source>
</evidence>
<comment type="similarity">
    <text evidence="1">Belongs to the apolipoprotein L family.</text>
</comment>
<proteinExistence type="inferred from homology"/>
<keyword evidence="13" id="KW-1185">Reference proteome</keyword>
<dbReference type="GO" id="GO:0005576">
    <property type="term" value="C:extracellular region"/>
    <property type="evidence" value="ECO:0007669"/>
    <property type="project" value="InterPro"/>
</dbReference>
<comment type="catalytic activity">
    <reaction evidence="9">
        <text>L-seryl-[protein] + ATP = O-phospho-L-seryl-[protein] + ADP + H(+)</text>
        <dbReference type="Rhea" id="RHEA:17989"/>
        <dbReference type="Rhea" id="RHEA-COMP:9863"/>
        <dbReference type="Rhea" id="RHEA-COMP:11604"/>
        <dbReference type="ChEBI" id="CHEBI:15378"/>
        <dbReference type="ChEBI" id="CHEBI:29999"/>
        <dbReference type="ChEBI" id="CHEBI:30616"/>
        <dbReference type="ChEBI" id="CHEBI:83421"/>
        <dbReference type="ChEBI" id="CHEBI:456216"/>
        <dbReference type="EC" id="2.7.11.1"/>
    </reaction>
</comment>
<evidence type="ECO:0000256" key="5">
    <source>
        <dbReference type="ARBA" id="ARBA00022741"/>
    </source>
</evidence>
<dbReference type="Pfam" id="PF05461">
    <property type="entry name" value="ApoL"/>
    <property type="match status" value="1"/>
</dbReference>
<dbReference type="GO" id="GO:0006869">
    <property type="term" value="P:lipid transport"/>
    <property type="evidence" value="ECO:0007669"/>
    <property type="project" value="InterPro"/>
</dbReference>
<evidence type="ECO:0000256" key="1">
    <source>
        <dbReference type="ARBA" id="ARBA00010090"/>
    </source>
</evidence>
<feature type="transmembrane region" description="Helical" evidence="10">
    <location>
        <begin position="286"/>
        <end position="308"/>
    </location>
</feature>
<sequence length="740" mass="83542">MGSNQSVLENKGYTLVSEKDNKILVKNKDGDQFVIKKLRADKGDVSNFLEKLNDPHIVHHKEVIEDGDYLYLVMEYCEGGNLAQKIEDAKKRKVNFSENEILDWTVKICMALRHLHNKKILHKNLQPKSLFFTASGTIRLGEFGDINEWSTDVQTADTKPLSYIAPENLSGELEDDKSEIWSLGCIIYEMCMQKRAFTGRSPIDIHNSSSTGLPFLFSENLRELVADIIQRDPATRPSVIQILIKPFVTQHLYQKSTYTIQELYGRLEELDELAKSLETVHYNTTVGSLAGGVVGLAGGITSIVGLILTPFTLGASLIVAGVGIGVAVAGGVASGASNITKMVNQRSNRQNIKLLITEIQEKIASTSSCIQNIQIAVETRRLLSENSECSDAQSETNTLVNAGARLGRGLGGIAELVRLAQVASIGRTAAQTARVADARHTKVHHIRAQKDAWEDSADEMKQFLQSLDENNRRSLELTSNVLIKRTEFEASLCNIKLQVQENELKKSEKLQIQEVIVLNKEKIDKCENFTITVKKRTKHKVPIESKSWKHRKATTCTVCEENCHEFDCWWSSNLSKCEVMKDGYCTVCTRKCHHSKHVKENKKYVIRNSSMLMDFDHFKKENSIINSRRFSVIMDHLDKDLKEIENQKTNLLSDAYWTIKDLKYLSQITLKPDSAFSCQHLDDFIPRVREAGKIKWVRELEEMRRIAEAEEANLDALSYLKAGLAKLFIGKNESNETMKM</sequence>
<evidence type="ECO:0000256" key="8">
    <source>
        <dbReference type="ARBA" id="ARBA00047899"/>
    </source>
</evidence>
<dbReference type="Gene3D" id="1.10.510.10">
    <property type="entry name" value="Transferase(Phosphotransferase) domain 1"/>
    <property type="match status" value="1"/>
</dbReference>
<dbReference type="EC" id="2.7.11.1" evidence="2"/>
<keyword evidence="6" id="KW-0418">Kinase</keyword>
<comment type="caution">
    <text evidence="12">The sequence shown here is derived from an EMBL/GenBank/DDBJ whole genome shotgun (WGS) entry which is preliminary data.</text>
</comment>
<evidence type="ECO:0000313" key="13">
    <source>
        <dbReference type="Proteomes" id="UP001187343"/>
    </source>
</evidence>
<evidence type="ECO:0000313" key="12">
    <source>
        <dbReference type="EMBL" id="KAK2913250.1"/>
    </source>
</evidence>
<dbReference type="InterPro" id="IPR051131">
    <property type="entry name" value="NEK_Ser/Thr_kinase_NIMA"/>
</dbReference>
<keyword evidence="5" id="KW-0547">Nucleotide-binding</keyword>
<dbReference type="AlphaFoldDB" id="A0AA88QG37"/>
<keyword evidence="4" id="KW-0808">Transferase</keyword>
<dbReference type="GO" id="GO:0004674">
    <property type="term" value="F:protein serine/threonine kinase activity"/>
    <property type="evidence" value="ECO:0007669"/>
    <property type="project" value="UniProtKB-KW"/>
</dbReference>
<dbReference type="Pfam" id="PF00069">
    <property type="entry name" value="Pkinase"/>
    <property type="match status" value="1"/>
</dbReference>
<evidence type="ECO:0000256" key="6">
    <source>
        <dbReference type="ARBA" id="ARBA00022777"/>
    </source>
</evidence>
<reference evidence="12" key="1">
    <citation type="submission" date="2023-08" db="EMBL/GenBank/DDBJ databases">
        <title>Chromosome-level Genome Assembly of mud carp (Cirrhinus molitorella).</title>
        <authorList>
            <person name="Liu H."/>
        </authorList>
    </citation>
    <scope>NUCLEOTIDE SEQUENCE</scope>
    <source>
        <strain evidence="12">Prfri</strain>
        <tissue evidence="12">Muscle</tissue>
    </source>
</reference>
<keyword evidence="10" id="KW-0812">Transmembrane</keyword>
<dbReference type="InterPro" id="IPR000719">
    <property type="entry name" value="Prot_kinase_dom"/>
</dbReference>
<evidence type="ECO:0000256" key="9">
    <source>
        <dbReference type="ARBA" id="ARBA00048679"/>
    </source>
</evidence>
<keyword evidence="10" id="KW-1133">Transmembrane helix</keyword>
<dbReference type="PANTHER" id="PTHR44899:SF3">
    <property type="entry name" value="SERINE_THREONINE-PROTEIN KINASE NEK1"/>
    <property type="match status" value="1"/>
</dbReference>
<keyword evidence="10" id="KW-0472">Membrane</keyword>
<dbReference type="SUPFAM" id="SSF56112">
    <property type="entry name" value="Protein kinase-like (PK-like)"/>
    <property type="match status" value="1"/>
</dbReference>
<dbReference type="GO" id="GO:0042157">
    <property type="term" value="P:lipoprotein metabolic process"/>
    <property type="evidence" value="ECO:0007669"/>
    <property type="project" value="InterPro"/>
</dbReference>
<dbReference type="PROSITE" id="PS50011">
    <property type="entry name" value="PROTEIN_KINASE_DOM"/>
    <property type="match status" value="1"/>
</dbReference>
<feature type="transmembrane region" description="Helical" evidence="10">
    <location>
        <begin position="315"/>
        <end position="336"/>
    </location>
</feature>